<evidence type="ECO:0000313" key="5">
    <source>
        <dbReference type="EMBL" id="QQB16008.1"/>
    </source>
</evidence>
<feature type="domain" description="Methyltransferase type 12" evidence="4">
    <location>
        <begin position="32"/>
        <end position="135"/>
    </location>
</feature>
<dbReference type="AlphaFoldDB" id="A0A7T4A2A4"/>
<protein>
    <submittedName>
        <fullName evidence="5">Class I SAM-dependent methyltransferase</fullName>
    </submittedName>
</protein>
<dbReference type="SUPFAM" id="SSF53335">
    <property type="entry name" value="S-adenosyl-L-methionine-dependent methyltransferases"/>
    <property type="match status" value="1"/>
</dbReference>
<reference evidence="5 6" key="1">
    <citation type="submission" date="2020-12" db="EMBL/GenBank/DDBJ databases">
        <title>FDA dAtabase for Regulatory Grade micrObial Sequences (FDA-ARGOS): Supporting development and validation of Infectious Disease Dx tests.</title>
        <authorList>
            <person name="Sproer C."/>
            <person name="Gronow S."/>
            <person name="Severitt S."/>
            <person name="Schroder I."/>
            <person name="Tallon L."/>
            <person name="Sadzewicz L."/>
            <person name="Zhao X."/>
            <person name="Boylan J."/>
            <person name="Ott S."/>
            <person name="Bowen H."/>
            <person name="Vavikolanu K."/>
            <person name="Mehta A."/>
            <person name="Aluvathingal J."/>
            <person name="Nadendla S."/>
            <person name="Lowell S."/>
            <person name="Myers T."/>
            <person name="Yan Y."/>
            <person name="Sichtig H."/>
        </authorList>
    </citation>
    <scope>NUCLEOTIDE SEQUENCE [LARGE SCALE GENOMIC DNA]</scope>
    <source>
        <strain evidence="5 6">FDAARGOS_990</strain>
    </source>
</reference>
<keyword evidence="1 5" id="KW-0489">Methyltransferase</keyword>
<dbReference type="InterPro" id="IPR013217">
    <property type="entry name" value="Methyltransf_12"/>
</dbReference>
<dbReference type="InterPro" id="IPR029063">
    <property type="entry name" value="SAM-dependent_MTases_sf"/>
</dbReference>
<name>A0A7T4A2A4_9MICO</name>
<organism evidence="5 6">
    <name type="scientific">Brevibacterium casei</name>
    <dbReference type="NCBI Taxonomy" id="33889"/>
    <lineage>
        <taxon>Bacteria</taxon>
        <taxon>Bacillati</taxon>
        <taxon>Actinomycetota</taxon>
        <taxon>Actinomycetes</taxon>
        <taxon>Micrococcales</taxon>
        <taxon>Brevibacteriaceae</taxon>
        <taxon>Brevibacterium</taxon>
    </lineage>
</organism>
<evidence type="ECO:0000256" key="3">
    <source>
        <dbReference type="SAM" id="MobiDB-lite"/>
    </source>
</evidence>
<feature type="region of interest" description="Disordered" evidence="3">
    <location>
        <begin position="165"/>
        <end position="199"/>
    </location>
</feature>
<evidence type="ECO:0000256" key="2">
    <source>
        <dbReference type="ARBA" id="ARBA00022679"/>
    </source>
</evidence>
<accession>A0A7T4A2A4</accession>
<dbReference type="GO" id="GO:0008168">
    <property type="term" value="F:methyltransferase activity"/>
    <property type="evidence" value="ECO:0007669"/>
    <property type="project" value="UniProtKB-KW"/>
</dbReference>
<proteinExistence type="predicted"/>
<dbReference type="Proteomes" id="UP000595374">
    <property type="component" value="Chromosome"/>
</dbReference>
<dbReference type="PANTHER" id="PTHR44942">
    <property type="entry name" value="METHYLTRANSF_11 DOMAIN-CONTAINING PROTEIN"/>
    <property type="match status" value="1"/>
</dbReference>
<evidence type="ECO:0000259" key="4">
    <source>
        <dbReference type="Pfam" id="PF08242"/>
    </source>
</evidence>
<dbReference type="Pfam" id="PF08242">
    <property type="entry name" value="Methyltransf_12"/>
    <property type="match status" value="1"/>
</dbReference>
<dbReference type="PANTHER" id="PTHR44942:SF4">
    <property type="entry name" value="METHYLTRANSFERASE TYPE 11 DOMAIN-CONTAINING PROTEIN"/>
    <property type="match status" value="1"/>
</dbReference>
<keyword evidence="2 5" id="KW-0808">Transferase</keyword>
<evidence type="ECO:0000256" key="1">
    <source>
        <dbReference type="ARBA" id="ARBA00022603"/>
    </source>
</evidence>
<sequence length="236" mass="25838">MRRLNDRFPWSHNDHFHPWIVAGLPARRRGAIEVGCGQGALLARLAGEFRHVHGTDTSAAMRADSLRRCAGLGNVTIDVAQLRDLDPGIEAHGTEAPGTEPEPIDLITMVAALHHLDVEETFAQAGRLLSPGGRLLIVGLALSATPRDYLWEGISVVTNPLIGMVKNAPPRREGERGGGPDVDPPRSAGPRDPFPVTDPTMTFDEIAEAARRHLPGARFRHRVGFRYTLEWTKPVR</sequence>
<dbReference type="Gene3D" id="3.40.50.150">
    <property type="entry name" value="Vaccinia Virus protein VP39"/>
    <property type="match status" value="1"/>
</dbReference>
<dbReference type="InterPro" id="IPR051052">
    <property type="entry name" value="Diverse_substrate_MTase"/>
</dbReference>
<dbReference type="GO" id="GO:0032259">
    <property type="term" value="P:methylation"/>
    <property type="evidence" value="ECO:0007669"/>
    <property type="project" value="UniProtKB-KW"/>
</dbReference>
<dbReference type="CDD" id="cd02440">
    <property type="entry name" value="AdoMet_MTases"/>
    <property type="match status" value="1"/>
</dbReference>
<dbReference type="EMBL" id="CP065989">
    <property type="protein sequence ID" value="QQB16008.1"/>
    <property type="molecule type" value="Genomic_DNA"/>
</dbReference>
<evidence type="ECO:0000313" key="6">
    <source>
        <dbReference type="Proteomes" id="UP000595374"/>
    </source>
</evidence>
<gene>
    <name evidence="5" type="ORF">I6H47_05115</name>
</gene>